<keyword evidence="2 7" id="KW-0813">Transport</keyword>
<dbReference type="GO" id="GO:0015979">
    <property type="term" value="P:photosynthesis"/>
    <property type="evidence" value="ECO:0007669"/>
    <property type="project" value="UniProtKB-KW"/>
</dbReference>
<organism evidence="9">
    <name type="scientific">Cyclotella sp. WC03_2</name>
    <dbReference type="NCBI Taxonomy" id="1549164"/>
    <lineage>
        <taxon>Eukaryota</taxon>
        <taxon>Sar</taxon>
        <taxon>Stramenopiles</taxon>
        <taxon>Ochrophyta</taxon>
        <taxon>Bacillariophyta</taxon>
        <taxon>Coscinodiscophyceae</taxon>
        <taxon>Thalassiosirophycidae</taxon>
        <taxon>Stephanodiscales</taxon>
        <taxon>Stephanodiscaceae</taxon>
        <taxon>Cyclotella</taxon>
    </lineage>
</organism>
<proteinExistence type="inferred from homology"/>
<dbReference type="EMBL" id="KJ958481">
    <property type="protein sequence ID" value="AIR75580.1"/>
    <property type="molecule type" value="Genomic_DNA"/>
</dbReference>
<sequence>MTLVLQIFPFANAEIVTAAVTCIFMTLFGLSLGFALLKVQGE</sequence>
<comment type="subunit">
    <text evidence="7">The 4 large subunits of the cytochrome b6-f complex are cytochrome b6, subunit IV (17 kDa polypeptide, PetD), cytochrome f and the Rieske protein, while the 4 small subunits are PetG, PetL, PetM and PetN. The complex functions as a dimer.</text>
</comment>
<evidence type="ECO:0000256" key="7">
    <source>
        <dbReference type="HAMAP-Rule" id="MF_00396"/>
    </source>
</evidence>
<evidence type="ECO:0000256" key="6">
    <source>
        <dbReference type="ARBA" id="ARBA00023136"/>
    </source>
</evidence>
<name>A0A089VMJ4_9STRA</name>
<evidence type="ECO:0000256" key="5">
    <source>
        <dbReference type="ARBA" id="ARBA00022989"/>
    </source>
</evidence>
<dbReference type="AlphaFoldDB" id="A0A089VMJ4"/>
<dbReference type="Pfam" id="PF08041">
    <property type="entry name" value="PetM"/>
    <property type="match status" value="1"/>
</dbReference>
<evidence type="ECO:0000256" key="1">
    <source>
        <dbReference type="ARBA" id="ARBA00004167"/>
    </source>
</evidence>
<reference evidence="9" key="2">
    <citation type="submission" date="2014-06" db="EMBL/GenBank/DDBJ databases">
        <authorList>
            <person name="Sabir J.S.M."/>
            <person name="Yu M."/>
            <person name="Ashworth M.P."/>
            <person name="Baeshen N.A."/>
            <person name="Baeshen M.N."/>
            <person name="Bahieldin A."/>
            <person name="Theriot E.C."/>
            <person name="Jansen R.K."/>
        </authorList>
    </citation>
    <scope>NUCLEOTIDE SEQUENCE</scope>
</reference>
<evidence type="ECO:0000256" key="8">
    <source>
        <dbReference type="SAM" id="Phobius"/>
    </source>
</evidence>
<keyword evidence="4 7" id="KW-0249">Electron transport</keyword>
<protein>
    <recommendedName>
        <fullName evidence="7">Cytochrome b6-f complex subunit 7</fullName>
    </recommendedName>
    <alternativeName>
        <fullName evidence="7">Cytochrome b6-f complex subunit PetM</fullName>
    </alternativeName>
    <alternativeName>
        <fullName evidence="7">Cytochrome b6-f complex subunit VII</fullName>
    </alternativeName>
</protein>
<geneLocation type="chloroplast" evidence="9"/>
<keyword evidence="3 7" id="KW-0812">Transmembrane</keyword>
<evidence type="ECO:0000256" key="3">
    <source>
        <dbReference type="ARBA" id="ARBA00022692"/>
    </source>
</evidence>
<evidence type="ECO:0000256" key="2">
    <source>
        <dbReference type="ARBA" id="ARBA00022448"/>
    </source>
</evidence>
<keyword evidence="5 7" id="KW-1133">Transmembrane helix</keyword>
<dbReference type="HAMAP" id="MF_00396">
    <property type="entry name" value="Cytb6_f_PetM"/>
    <property type="match status" value="1"/>
</dbReference>
<evidence type="ECO:0000256" key="4">
    <source>
        <dbReference type="ARBA" id="ARBA00022982"/>
    </source>
</evidence>
<dbReference type="GO" id="GO:0009055">
    <property type="term" value="F:electron transfer activity"/>
    <property type="evidence" value="ECO:0007669"/>
    <property type="project" value="UniProtKB-UniRule"/>
</dbReference>
<keyword evidence="7" id="KW-0793">Thylakoid</keyword>
<keyword evidence="6 7" id="KW-0472">Membrane</keyword>
<evidence type="ECO:0000313" key="9">
    <source>
        <dbReference type="EMBL" id="AIR75580.1"/>
    </source>
</evidence>
<keyword evidence="9" id="KW-0934">Plastid</keyword>
<dbReference type="InterPro" id="IPR012595">
    <property type="entry name" value="PetM_cyt_b6/f_cplx_su7"/>
</dbReference>
<comment type="function">
    <text evidence="7">Component of the cytochrome b6-f complex, which mediates electron transfer between photosystem II (PSII) and photosystem I (PSI), cyclic electron flow around PSI, and state transitions.</text>
</comment>
<dbReference type="SUPFAM" id="SSF103441">
    <property type="entry name" value="PetM subunit of the cytochrome b6f complex"/>
    <property type="match status" value="1"/>
</dbReference>
<reference evidence="9" key="1">
    <citation type="journal article" date="2014" name="PLoS ONE">
        <title>Conserved gene order and expanded inverted repeats characterize plastid genomes of Thalassiosirales.</title>
        <authorList>
            <person name="Sabir J.S."/>
            <person name="Yu M."/>
            <person name="Ashworth M.P."/>
            <person name="Baeshen N.A."/>
            <person name="Baeshen M.N."/>
            <person name="Bahieldin A."/>
            <person name="Theriot E.C."/>
            <person name="Jansen R.K."/>
        </authorList>
    </citation>
    <scope>NUCLEOTIDE SEQUENCE</scope>
</reference>
<dbReference type="GO" id="GO:0009535">
    <property type="term" value="C:chloroplast thylakoid membrane"/>
    <property type="evidence" value="ECO:0007669"/>
    <property type="project" value="UniProtKB-SubCell"/>
</dbReference>
<accession>A0A089VMJ4</accession>
<keyword evidence="9" id="KW-0150">Chloroplast</keyword>
<dbReference type="GO" id="GO:0009512">
    <property type="term" value="C:cytochrome b6f complex"/>
    <property type="evidence" value="ECO:0007669"/>
    <property type="project" value="InterPro"/>
</dbReference>
<feature type="transmembrane region" description="Helical" evidence="8">
    <location>
        <begin position="15"/>
        <end position="37"/>
    </location>
</feature>
<comment type="subcellular location">
    <subcellularLocation>
        <location evidence="1">Membrane</location>
        <topology evidence="1">Single-pass membrane protein</topology>
    </subcellularLocation>
    <subcellularLocation>
        <location evidence="7">Plastid</location>
        <location evidence="7">Chloroplast thylakoid membrane</location>
        <topology evidence="7">Single-pass membrane protein</topology>
    </subcellularLocation>
</comment>
<gene>
    <name evidence="7 9" type="primary">petM</name>
</gene>
<keyword evidence="7" id="KW-0602">Photosynthesis</keyword>
<comment type="similarity">
    <text evidence="7">Belongs to the PetM family.</text>
</comment>